<evidence type="ECO:0000256" key="2">
    <source>
        <dbReference type="SAM" id="Phobius"/>
    </source>
</evidence>
<feature type="transmembrane region" description="Helical" evidence="2">
    <location>
        <begin position="18"/>
        <end position="36"/>
    </location>
</feature>
<accession>A0A1I4UL93</accession>
<sequence length="96" mass="9858">MKRIFLKKKMLGQGMTEYIIITALIAVAAIGVYSMFGQTIRHQVAGMANEMSGQSATANIGAARNTAGSAQGAANQSTNLGNYDQTASSISAGSGN</sequence>
<proteinExistence type="predicted"/>
<keyword evidence="2" id="KW-0812">Transmembrane</keyword>
<keyword evidence="4" id="KW-1185">Reference proteome</keyword>
<evidence type="ECO:0000256" key="1">
    <source>
        <dbReference type="SAM" id="MobiDB-lite"/>
    </source>
</evidence>
<name>A0A1I4UL93_9GAMM</name>
<evidence type="ECO:0000313" key="3">
    <source>
        <dbReference type="EMBL" id="SFM89698.1"/>
    </source>
</evidence>
<keyword evidence="2" id="KW-1133">Transmembrane helix</keyword>
<dbReference type="RefSeq" id="WP_093478927.1">
    <property type="nucleotide sequence ID" value="NZ_FOUI01000026.1"/>
</dbReference>
<dbReference type="AlphaFoldDB" id="A0A1I4UL93"/>
<evidence type="ECO:0000313" key="4">
    <source>
        <dbReference type="Proteomes" id="UP000243629"/>
    </source>
</evidence>
<keyword evidence="2" id="KW-0472">Membrane</keyword>
<gene>
    <name evidence="3" type="ORF">SAMN05216217_1262</name>
</gene>
<protein>
    <recommendedName>
        <fullName evidence="5">Pilus assembly protein Flp/PilA</fullName>
    </recommendedName>
</protein>
<dbReference type="EMBL" id="FOUI01000026">
    <property type="protein sequence ID" value="SFM89698.1"/>
    <property type="molecule type" value="Genomic_DNA"/>
</dbReference>
<organism evidence="3 4">
    <name type="scientific">Halopseudomonas yangmingensis</name>
    <dbReference type="NCBI Taxonomy" id="1720063"/>
    <lineage>
        <taxon>Bacteria</taxon>
        <taxon>Pseudomonadati</taxon>
        <taxon>Pseudomonadota</taxon>
        <taxon>Gammaproteobacteria</taxon>
        <taxon>Pseudomonadales</taxon>
        <taxon>Pseudomonadaceae</taxon>
        <taxon>Halopseudomonas</taxon>
    </lineage>
</organism>
<evidence type="ECO:0008006" key="5">
    <source>
        <dbReference type="Google" id="ProtNLM"/>
    </source>
</evidence>
<dbReference type="Proteomes" id="UP000243629">
    <property type="component" value="Unassembled WGS sequence"/>
</dbReference>
<feature type="region of interest" description="Disordered" evidence="1">
    <location>
        <begin position="71"/>
        <end position="96"/>
    </location>
</feature>
<dbReference type="STRING" id="1720063.SAMN05216217_1262"/>
<dbReference type="OrthoDB" id="8780887at2"/>
<reference evidence="4" key="1">
    <citation type="submission" date="2016-10" db="EMBL/GenBank/DDBJ databases">
        <authorList>
            <person name="Varghese N."/>
            <person name="Submissions S."/>
        </authorList>
    </citation>
    <scope>NUCLEOTIDE SEQUENCE [LARGE SCALE GENOMIC DNA]</scope>
    <source>
        <strain evidence="4">DSM 24213</strain>
    </source>
</reference>